<protein>
    <submittedName>
        <fullName evidence="1">Uncharacterized protein</fullName>
    </submittedName>
</protein>
<evidence type="ECO:0000313" key="2">
    <source>
        <dbReference type="Proteomes" id="UP000326532"/>
    </source>
</evidence>
<dbReference type="AlphaFoldDB" id="A0A5N6DXU8"/>
<dbReference type="Proteomes" id="UP000326532">
    <property type="component" value="Unassembled WGS sequence"/>
</dbReference>
<dbReference type="EMBL" id="ML734945">
    <property type="protein sequence ID" value="KAB8209737.1"/>
    <property type="molecule type" value="Genomic_DNA"/>
</dbReference>
<keyword evidence="2" id="KW-1185">Reference proteome</keyword>
<proteinExistence type="predicted"/>
<evidence type="ECO:0000313" key="1">
    <source>
        <dbReference type="EMBL" id="KAB8209737.1"/>
    </source>
</evidence>
<dbReference type="VEuPathDB" id="FungiDB:BDV34DRAFT_6992"/>
<gene>
    <name evidence="1" type="ORF">BDV34DRAFT_6992</name>
</gene>
<accession>A0A5N6DXU8</accession>
<organism evidence="1 2">
    <name type="scientific">Aspergillus parasiticus</name>
    <dbReference type="NCBI Taxonomy" id="5067"/>
    <lineage>
        <taxon>Eukaryota</taxon>
        <taxon>Fungi</taxon>
        <taxon>Dikarya</taxon>
        <taxon>Ascomycota</taxon>
        <taxon>Pezizomycotina</taxon>
        <taxon>Eurotiomycetes</taxon>
        <taxon>Eurotiomycetidae</taxon>
        <taxon>Eurotiales</taxon>
        <taxon>Aspergillaceae</taxon>
        <taxon>Aspergillus</taxon>
        <taxon>Aspergillus subgen. Circumdati</taxon>
    </lineage>
</organism>
<sequence>MAEKRYGLVVSEHSRTFDWQRDLCGQRHTSQCCSIGTGLSSPECRRLAARYMKPPSALLPSLHLLNASLFVLGLRCIFLSLSLLALRTILNLTPTHLRQKFTRSRIFYVIRDPTPLPSRWEDLSTSPDIELVSSPSSLFYILIGPLKLGFC</sequence>
<reference evidence="1 2" key="1">
    <citation type="submission" date="2019-04" db="EMBL/GenBank/DDBJ databases">
        <title>Fungal friends and foes A comparative genomics study of 23 Aspergillus species from section Flavi.</title>
        <authorList>
            <consortium name="DOE Joint Genome Institute"/>
            <person name="Kjaerbolling I."/>
            <person name="Vesth T.C."/>
            <person name="Frisvad J.C."/>
            <person name="Nybo J.L."/>
            <person name="Theobald S."/>
            <person name="Kildgaard S."/>
            <person name="Petersen T.I."/>
            <person name="Kuo A."/>
            <person name="Sato A."/>
            <person name="Lyhne E.K."/>
            <person name="Kogle M.E."/>
            <person name="Wiebenga A."/>
            <person name="Kun R.S."/>
            <person name="Lubbers R.J."/>
            <person name="Makela M.R."/>
            <person name="Barry K."/>
            <person name="Chovatia M."/>
            <person name="Clum A."/>
            <person name="Daum C."/>
            <person name="Haridas S."/>
            <person name="He G."/>
            <person name="LaButti K."/>
            <person name="Lipzen A."/>
            <person name="Mondo S."/>
            <person name="Pangilinan J."/>
            <person name="Riley R."/>
            <person name="Salamov A."/>
            <person name="Simmons B.A."/>
            <person name="Magnuson J.K."/>
            <person name="Henrissat B."/>
            <person name="Mortensen U.H."/>
            <person name="Larsen T.O."/>
            <person name="De vries R.P."/>
            <person name="Grigoriev I.V."/>
            <person name="Machida M."/>
            <person name="Baker S.E."/>
            <person name="Andersen M.R."/>
        </authorList>
    </citation>
    <scope>NUCLEOTIDE SEQUENCE [LARGE SCALE GENOMIC DNA]</scope>
    <source>
        <strain evidence="1 2">CBS 117618</strain>
    </source>
</reference>
<name>A0A5N6DXU8_ASPPA</name>